<evidence type="ECO:0000259" key="2">
    <source>
        <dbReference type="Pfam" id="PF17728"/>
    </source>
</evidence>
<dbReference type="EMBL" id="JAMDLZ010000003">
    <property type="protein sequence ID" value="MCY9545459.1"/>
    <property type="molecule type" value="Genomic_DNA"/>
</dbReference>
<dbReference type="InterPro" id="IPR041963">
    <property type="entry name" value="BsuBI/PstI_C_sf"/>
</dbReference>
<evidence type="ECO:0008006" key="5">
    <source>
        <dbReference type="Google" id="ProtNLM"/>
    </source>
</evidence>
<sequence length="313" mass="35475">MTKILSISTVKDILNEIGFPQKNITDITAICVLALYDTKPRSNLIKNYTSLAQGARIRDILDFSRTDLEKNYAENTRETVRKHSLKYLVDSGMVIQNADDPNRVTNSGLNNYVLSDSFKNLLDAYLSGNTEYNILKNEFVDSVTIERRDNIEKLKKKPVIINSPILNQELILSPGDHNIIEKFIVEDIFPKIAPNFKLVYVGDTKSKNLFVDHDICKMIGLTIDVHTKIPDVIGYDDSTKTILLFEAVASSGPIDDLRKKELLEIFQHWTGNIIFGTAFLSSKLFQSFSTSIACGTTAYIIESRKKITYEEYE</sequence>
<gene>
    <name evidence="3" type="ORF">M5W82_00725</name>
</gene>
<dbReference type="Proteomes" id="UP001527052">
    <property type="component" value="Unassembled WGS sequence"/>
</dbReference>
<comment type="caution">
    <text evidence="3">The sequence shown here is derived from an EMBL/GenBank/DDBJ whole genome shotgun (WGS) entry which is preliminary data.</text>
</comment>
<accession>A0ABT4EIH4</accession>
<name>A0ABT4EIH4_9BACI</name>
<evidence type="ECO:0000259" key="1">
    <source>
        <dbReference type="Pfam" id="PF06616"/>
    </source>
</evidence>
<dbReference type="Pfam" id="PF06616">
    <property type="entry name" value="BsuBI_PstI_RE"/>
    <property type="match status" value="1"/>
</dbReference>
<reference evidence="3 4" key="1">
    <citation type="submission" date="2022-05" db="EMBL/GenBank/DDBJ databases">
        <title>Genome Sequencing of Bee-Associated Microbes.</title>
        <authorList>
            <person name="Dunlap C."/>
        </authorList>
    </citation>
    <scope>NUCLEOTIDE SEQUENCE [LARGE SCALE GENOMIC DNA]</scope>
    <source>
        <strain evidence="3 4">NRRL BD-083</strain>
    </source>
</reference>
<protein>
    <recommendedName>
        <fullName evidence="5">Restriction endonuclease</fullName>
    </recommendedName>
</protein>
<organism evidence="3 4">
    <name type="scientific">Lysinibacillus xylanilyticus</name>
    <dbReference type="NCBI Taxonomy" id="582475"/>
    <lineage>
        <taxon>Bacteria</taxon>
        <taxon>Bacillati</taxon>
        <taxon>Bacillota</taxon>
        <taxon>Bacilli</taxon>
        <taxon>Bacillales</taxon>
        <taxon>Bacillaceae</taxon>
        <taxon>Lysinibacillus</taxon>
    </lineage>
</organism>
<dbReference type="Gene3D" id="3.40.1350.80">
    <property type="match status" value="1"/>
</dbReference>
<proteinExistence type="predicted"/>
<evidence type="ECO:0000313" key="3">
    <source>
        <dbReference type="EMBL" id="MCY9545459.1"/>
    </source>
</evidence>
<feature type="domain" description="BsuBI/PstI restriction endonuclease" evidence="1">
    <location>
        <begin position="167"/>
        <end position="307"/>
    </location>
</feature>
<dbReference type="InterPro" id="IPR009528">
    <property type="entry name" value="Restrct_endonuc_II_BsuBI_C"/>
</dbReference>
<feature type="domain" description="BsuBI/PstI restriction endonuclease HTH" evidence="2">
    <location>
        <begin position="7"/>
        <end position="128"/>
    </location>
</feature>
<dbReference type="Pfam" id="PF17728">
    <property type="entry name" value="BsuBI_PstI_RE_N"/>
    <property type="match status" value="1"/>
</dbReference>
<evidence type="ECO:0000313" key="4">
    <source>
        <dbReference type="Proteomes" id="UP001527052"/>
    </source>
</evidence>
<dbReference type="RefSeq" id="WP_268635697.1">
    <property type="nucleotide sequence ID" value="NZ_JAMDLZ010000003.1"/>
</dbReference>
<dbReference type="Gene3D" id="1.10.10.1820">
    <property type="entry name" value="BsuBI/PstI restriction endonuclease-like"/>
    <property type="match status" value="1"/>
</dbReference>
<dbReference type="InterPro" id="IPR041962">
    <property type="entry name" value="BsuBI/PstI_N_sf"/>
</dbReference>
<dbReference type="InterPro" id="IPR041454">
    <property type="entry name" value="BsuBI/PstI_N"/>
</dbReference>
<keyword evidence="4" id="KW-1185">Reference proteome</keyword>